<comment type="caution">
    <text evidence="2">The sequence shown here is derived from an EMBL/GenBank/DDBJ whole genome shotgun (WGS) entry which is preliminary data.</text>
</comment>
<dbReference type="Proteomes" id="UP000461162">
    <property type="component" value="Unassembled WGS sequence"/>
</dbReference>
<reference evidence="2 3" key="1">
    <citation type="submission" date="2019-11" db="EMBL/GenBank/DDBJ databases">
        <title>Pseudodesulfovibrio alkaliphilus, sp. nov., an alkaliphilic sulfate-reducing bacteria from mud volcano of Taman peninsula, Russia.</title>
        <authorList>
            <person name="Frolova A."/>
            <person name="Merkel A.Y."/>
            <person name="Slobodkin A.I."/>
        </authorList>
    </citation>
    <scope>NUCLEOTIDE SEQUENCE [LARGE SCALE GENOMIC DNA]</scope>
    <source>
        <strain evidence="2 3">F-1</strain>
    </source>
</reference>
<evidence type="ECO:0000256" key="1">
    <source>
        <dbReference type="SAM" id="MobiDB-lite"/>
    </source>
</evidence>
<name>A0A7K1KNF5_9BACT</name>
<sequence length="247" mass="26691">MGSPAARLNTPEHLRSLVDCGLEFLYAPGRAAPVAAEPVSGAARGGAPLRRPTPPTADNQWAAARPGQGGQPLSTASRQQPPRPAAPSGQSPSATVNPGLPEPWATYFSKAAPSPRIIWTYLELGLDLSGHADTRRSAVLRNLITHLRWPRGTTAFWPVAACHDGALKPDGAMFWRGWEHWRTQHIVCFGHDALGVIHPDAEQGCDKVFREHVTIHVLPPLAELMNRLPHEQQMAVDVLAALRLGAD</sequence>
<evidence type="ECO:0000313" key="3">
    <source>
        <dbReference type="Proteomes" id="UP000461162"/>
    </source>
</evidence>
<gene>
    <name evidence="2" type="ORF">GKC30_08215</name>
</gene>
<evidence type="ECO:0000313" key="2">
    <source>
        <dbReference type="EMBL" id="MUM77614.1"/>
    </source>
</evidence>
<proteinExistence type="predicted"/>
<dbReference type="RefSeq" id="WP_155933915.1">
    <property type="nucleotide sequence ID" value="NZ_WODC01000004.1"/>
</dbReference>
<dbReference type="AlphaFoldDB" id="A0A7K1KNF5"/>
<protein>
    <submittedName>
        <fullName evidence="2">Uncharacterized protein</fullName>
    </submittedName>
</protein>
<organism evidence="2 3">
    <name type="scientific">Pseudodesulfovibrio alkaliphilus</name>
    <dbReference type="NCBI Taxonomy" id="2661613"/>
    <lineage>
        <taxon>Bacteria</taxon>
        <taxon>Pseudomonadati</taxon>
        <taxon>Thermodesulfobacteriota</taxon>
        <taxon>Desulfovibrionia</taxon>
        <taxon>Desulfovibrionales</taxon>
        <taxon>Desulfovibrionaceae</taxon>
    </lineage>
</organism>
<feature type="region of interest" description="Disordered" evidence="1">
    <location>
        <begin position="35"/>
        <end position="98"/>
    </location>
</feature>
<keyword evidence="3" id="KW-1185">Reference proteome</keyword>
<dbReference type="EMBL" id="WODC01000004">
    <property type="protein sequence ID" value="MUM77614.1"/>
    <property type="molecule type" value="Genomic_DNA"/>
</dbReference>
<feature type="compositionally biased region" description="Low complexity" evidence="1">
    <location>
        <begin position="76"/>
        <end position="94"/>
    </location>
</feature>
<accession>A0A7K1KNF5</accession>